<dbReference type="Proteomes" id="UP000799324">
    <property type="component" value="Unassembled WGS sequence"/>
</dbReference>
<organism evidence="2 3">
    <name type="scientific">Lophiostoma macrostomum CBS 122681</name>
    <dbReference type="NCBI Taxonomy" id="1314788"/>
    <lineage>
        <taxon>Eukaryota</taxon>
        <taxon>Fungi</taxon>
        <taxon>Dikarya</taxon>
        <taxon>Ascomycota</taxon>
        <taxon>Pezizomycotina</taxon>
        <taxon>Dothideomycetes</taxon>
        <taxon>Pleosporomycetidae</taxon>
        <taxon>Pleosporales</taxon>
        <taxon>Lophiostomataceae</taxon>
        <taxon>Lophiostoma</taxon>
    </lineage>
</organism>
<dbReference type="InterPro" id="IPR010730">
    <property type="entry name" value="HET"/>
</dbReference>
<sequence length="237" mass="27548">MSNIIYYETPLRNDDIRVIRLLPGQWKDPIRCELVHTSLSSGKRYHALSYVWGSKEVTRNILLDGHLFQATVNLEGALRHLRHQYEDGLDLWVDALCINQNDLSERTHQVQLMGRIYESCESVLVYLGPGLGKTPEKGSAPSVMRFFDDKRDSQNLDNFAHGCSAWHSRRNVEGLRSFRASDVFMLIRALSKNNHFSEMSMFSPNREVANVESERMILLEALRKMMNPPWTPWWKRI</sequence>
<reference evidence="2" key="1">
    <citation type="journal article" date="2020" name="Stud. Mycol.">
        <title>101 Dothideomycetes genomes: a test case for predicting lifestyles and emergence of pathogens.</title>
        <authorList>
            <person name="Haridas S."/>
            <person name="Albert R."/>
            <person name="Binder M."/>
            <person name="Bloem J."/>
            <person name="Labutti K."/>
            <person name="Salamov A."/>
            <person name="Andreopoulos B."/>
            <person name="Baker S."/>
            <person name="Barry K."/>
            <person name="Bills G."/>
            <person name="Bluhm B."/>
            <person name="Cannon C."/>
            <person name="Castanera R."/>
            <person name="Culley D."/>
            <person name="Daum C."/>
            <person name="Ezra D."/>
            <person name="Gonzalez J."/>
            <person name="Henrissat B."/>
            <person name="Kuo A."/>
            <person name="Liang C."/>
            <person name="Lipzen A."/>
            <person name="Lutzoni F."/>
            <person name="Magnuson J."/>
            <person name="Mondo S."/>
            <person name="Nolan M."/>
            <person name="Ohm R."/>
            <person name="Pangilinan J."/>
            <person name="Park H.-J."/>
            <person name="Ramirez L."/>
            <person name="Alfaro M."/>
            <person name="Sun H."/>
            <person name="Tritt A."/>
            <person name="Yoshinaga Y."/>
            <person name="Zwiers L.-H."/>
            <person name="Turgeon B."/>
            <person name="Goodwin S."/>
            <person name="Spatafora J."/>
            <person name="Crous P."/>
            <person name="Grigoriev I."/>
        </authorList>
    </citation>
    <scope>NUCLEOTIDE SEQUENCE</scope>
    <source>
        <strain evidence="2">CBS 122681</strain>
    </source>
</reference>
<evidence type="ECO:0000313" key="3">
    <source>
        <dbReference type="Proteomes" id="UP000799324"/>
    </source>
</evidence>
<evidence type="ECO:0000259" key="1">
    <source>
        <dbReference type="Pfam" id="PF06985"/>
    </source>
</evidence>
<dbReference type="PANTHER" id="PTHR24148">
    <property type="entry name" value="ANKYRIN REPEAT DOMAIN-CONTAINING PROTEIN 39 HOMOLOG-RELATED"/>
    <property type="match status" value="1"/>
</dbReference>
<accession>A0A6A6SY06</accession>
<evidence type="ECO:0000313" key="2">
    <source>
        <dbReference type="EMBL" id="KAF2652629.1"/>
    </source>
</evidence>
<dbReference type="PANTHER" id="PTHR24148:SF73">
    <property type="entry name" value="HET DOMAIN PROTEIN (AFU_ORTHOLOGUE AFUA_8G01020)"/>
    <property type="match status" value="1"/>
</dbReference>
<dbReference type="EMBL" id="MU004397">
    <property type="protein sequence ID" value="KAF2652629.1"/>
    <property type="molecule type" value="Genomic_DNA"/>
</dbReference>
<keyword evidence="3" id="KW-1185">Reference proteome</keyword>
<name>A0A6A6SY06_9PLEO</name>
<dbReference type="AlphaFoldDB" id="A0A6A6SY06"/>
<dbReference type="OrthoDB" id="2157530at2759"/>
<proteinExistence type="predicted"/>
<gene>
    <name evidence="2" type="ORF">K491DRAFT_718770</name>
</gene>
<dbReference type="Pfam" id="PF06985">
    <property type="entry name" value="HET"/>
    <property type="match status" value="1"/>
</dbReference>
<feature type="domain" description="Heterokaryon incompatibility" evidence="1">
    <location>
        <begin position="45"/>
        <end position="136"/>
    </location>
</feature>
<protein>
    <recommendedName>
        <fullName evidence="1">Heterokaryon incompatibility domain-containing protein</fullName>
    </recommendedName>
</protein>
<dbReference type="InterPro" id="IPR052895">
    <property type="entry name" value="HetReg/Transcr_Mod"/>
</dbReference>